<keyword evidence="2" id="KW-0342">GTP-binding</keyword>
<dbReference type="Gene3D" id="3.40.50.300">
    <property type="entry name" value="P-loop containing nucleotide triphosphate hydrolases"/>
    <property type="match status" value="1"/>
</dbReference>
<dbReference type="SUPFAM" id="SSF52540">
    <property type="entry name" value="P-loop containing nucleoside triphosphate hydrolases"/>
    <property type="match status" value="1"/>
</dbReference>
<feature type="region of interest" description="Disordered" evidence="3">
    <location>
        <begin position="1"/>
        <end position="28"/>
    </location>
</feature>
<dbReference type="InterPro" id="IPR006689">
    <property type="entry name" value="Small_GTPase_ARF/SAR"/>
</dbReference>
<gene>
    <name evidence="4" type="ORF">GALMADRAFT_744746</name>
</gene>
<proteinExistence type="predicted"/>
<accession>A0A067SSJ8</accession>
<dbReference type="EMBL" id="KL142387">
    <property type="protein sequence ID" value="KDR72997.1"/>
    <property type="molecule type" value="Genomic_DNA"/>
</dbReference>
<dbReference type="GO" id="GO:0005525">
    <property type="term" value="F:GTP binding"/>
    <property type="evidence" value="ECO:0007669"/>
    <property type="project" value="UniProtKB-KW"/>
</dbReference>
<evidence type="ECO:0000313" key="5">
    <source>
        <dbReference type="Proteomes" id="UP000027222"/>
    </source>
</evidence>
<protein>
    <submittedName>
        <fullName evidence="4">Uncharacterized protein</fullName>
    </submittedName>
</protein>
<dbReference type="InterPro" id="IPR027417">
    <property type="entry name" value="P-loop_NTPase"/>
</dbReference>
<evidence type="ECO:0000256" key="2">
    <source>
        <dbReference type="ARBA" id="ARBA00023134"/>
    </source>
</evidence>
<dbReference type="GO" id="GO:0003924">
    <property type="term" value="F:GTPase activity"/>
    <property type="evidence" value="ECO:0007669"/>
    <property type="project" value="InterPro"/>
</dbReference>
<dbReference type="Pfam" id="PF00025">
    <property type="entry name" value="Arf"/>
    <property type="match status" value="1"/>
</dbReference>
<dbReference type="OrthoDB" id="3267153at2759"/>
<dbReference type="STRING" id="685588.A0A067SSJ8"/>
<keyword evidence="1" id="KW-0547">Nucleotide-binding</keyword>
<dbReference type="AlphaFoldDB" id="A0A067SSJ8"/>
<keyword evidence="5" id="KW-1185">Reference proteome</keyword>
<reference evidence="5" key="1">
    <citation type="journal article" date="2014" name="Proc. Natl. Acad. Sci. U.S.A.">
        <title>Extensive sampling of basidiomycete genomes demonstrates inadequacy of the white-rot/brown-rot paradigm for wood decay fungi.</title>
        <authorList>
            <person name="Riley R."/>
            <person name="Salamov A.A."/>
            <person name="Brown D.W."/>
            <person name="Nagy L.G."/>
            <person name="Floudas D."/>
            <person name="Held B.W."/>
            <person name="Levasseur A."/>
            <person name="Lombard V."/>
            <person name="Morin E."/>
            <person name="Otillar R."/>
            <person name="Lindquist E.A."/>
            <person name="Sun H."/>
            <person name="LaButti K.M."/>
            <person name="Schmutz J."/>
            <person name="Jabbour D."/>
            <person name="Luo H."/>
            <person name="Baker S.E."/>
            <person name="Pisabarro A.G."/>
            <person name="Walton J.D."/>
            <person name="Blanchette R.A."/>
            <person name="Henrissat B."/>
            <person name="Martin F."/>
            <person name="Cullen D."/>
            <person name="Hibbett D.S."/>
            <person name="Grigoriev I.V."/>
        </authorList>
    </citation>
    <scope>NUCLEOTIDE SEQUENCE [LARGE SCALE GENOMIC DNA]</scope>
    <source>
        <strain evidence="5">CBS 339.88</strain>
    </source>
</reference>
<evidence type="ECO:0000256" key="1">
    <source>
        <dbReference type="ARBA" id="ARBA00022741"/>
    </source>
</evidence>
<sequence>MAFENEINIPFSDELSDQSDLPFSDEPSDENDLWFWKRRKLEFRILILGRANAGKTTILERLAGASIDKAEVKRDGMLLADHAIEGQSDRGLHNIDDEIRFPSLPGFVFHDSCGFEAGSLEELSTVQQFVEDHSSKVKHLRRQLHAIWMCLPLDDSRELLETEKNFLGSLNGDAPVVVIFTKQDGAIGKTTRSILDNRDSSWTTCEAIQQKHA</sequence>
<evidence type="ECO:0000313" key="4">
    <source>
        <dbReference type="EMBL" id="KDR72997.1"/>
    </source>
</evidence>
<name>A0A067SSJ8_GALM3</name>
<organism evidence="4 5">
    <name type="scientific">Galerina marginata (strain CBS 339.88)</name>
    <dbReference type="NCBI Taxonomy" id="685588"/>
    <lineage>
        <taxon>Eukaryota</taxon>
        <taxon>Fungi</taxon>
        <taxon>Dikarya</taxon>
        <taxon>Basidiomycota</taxon>
        <taxon>Agaricomycotina</taxon>
        <taxon>Agaricomycetes</taxon>
        <taxon>Agaricomycetidae</taxon>
        <taxon>Agaricales</taxon>
        <taxon>Agaricineae</taxon>
        <taxon>Strophariaceae</taxon>
        <taxon>Galerina</taxon>
    </lineage>
</organism>
<dbReference type="Proteomes" id="UP000027222">
    <property type="component" value="Unassembled WGS sequence"/>
</dbReference>
<dbReference type="CDD" id="cd00882">
    <property type="entry name" value="Ras_like_GTPase"/>
    <property type="match status" value="1"/>
</dbReference>
<dbReference type="HOGENOM" id="CLU_023805_5_0_1"/>
<evidence type="ECO:0000256" key="3">
    <source>
        <dbReference type="SAM" id="MobiDB-lite"/>
    </source>
</evidence>